<dbReference type="InterPro" id="IPR032580">
    <property type="entry name" value="SatD"/>
</dbReference>
<dbReference type="EMBL" id="FZOJ01000042">
    <property type="protein sequence ID" value="SNT12150.1"/>
    <property type="molecule type" value="Genomic_DNA"/>
</dbReference>
<dbReference type="AlphaFoldDB" id="A0A239K2D4"/>
<reference evidence="2" key="1">
    <citation type="submission" date="2017-06" db="EMBL/GenBank/DDBJ databases">
        <authorList>
            <person name="Varghese N."/>
            <person name="Submissions S."/>
        </authorList>
    </citation>
    <scope>NUCLEOTIDE SEQUENCE [LARGE SCALE GENOMIC DNA]</scope>
    <source>
        <strain evidence="2">SCA</strain>
    </source>
</reference>
<keyword evidence="2" id="KW-1185">Reference proteome</keyword>
<protein>
    <submittedName>
        <fullName evidence="1">SatD family (SatD)</fullName>
    </submittedName>
</protein>
<name>A0A239K2D4_9FIRM</name>
<evidence type="ECO:0000313" key="2">
    <source>
        <dbReference type="Proteomes" id="UP000198304"/>
    </source>
</evidence>
<sequence length="295" mass="34635">MASKSLRILEIYNCFKNYPTFTYRELYDFYCLKEPQLKQSTYRWRVYELKKANVIKPIKRGVYQLMDKNNTMYLPSNMSYHDDYLVLTADIIDSTKNKVTQEFFKNKVVKLNDYNRQINSIILPFASSRGDEFQAIAYISPELPTIIRNMRYIFYPIKIRIGIGIGPIESKSLLNSDNSPSDSWDMNGQVFLNARSALEKLKNKKNYCVSLHSSKDELNKTFNLVYRLIDAIVNDWSDKQWEAIQLYDKVKSYESGAEKLGIRKSSFHQRCSAAKWDIIKESETELAHILTQHYL</sequence>
<organism evidence="1 2">
    <name type="scientific">Anaerovirgula multivorans</name>
    <dbReference type="NCBI Taxonomy" id="312168"/>
    <lineage>
        <taxon>Bacteria</taxon>
        <taxon>Bacillati</taxon>
        <taxon>Bacillota</taxon>
        <taxon>Clostridia</taxon>
        <taxon>Peptostreptococcales</taxon>
        <taxon>Natronincolaceae</taxon>
        <taxon>Anaerovirgula</taxon>
    </lineage>
</organism>
<dbReference type="OrthoDB" id="3197351at2"/>
<dbReference type="Proteomes" id="UP000198304">
    <property type="component" value="Unassembled WGS sequence"/>
</dbReference>
<dbReference type="RefSeq" id="WP_089285205.1">
    <property type="nucleotide sequence ID" value="NZ_FZOJ01000042.1"/>
</dbReference>
<dbReference type="Pfam" id="PF16264">
    <property type="entry name" value="SatD"/>
    <property type="match status" value="1"/>
</dbReference>
<gene>
    <name evidence="1" type="ORF">SAMN05446037_10426</name>
</gene>
<accession>A0A239K2D4</accession>
<proteinExistence type="predicted"/>
<evidence type="ECO:0000313" key="1">
    <source>
        <dbReference type="EMBL" id="SNT12150.1"/>
    </source>
</evidence>